<dbReference type="EMBL" id="CP133615">
    <property type="protein sequence ID" value="WMV24425.1"/>
    <property type="molecule type" value="Genomic_DNA"/>
</dbReference>
<organism evidence="1 2">
    <name type="scientific">Solanum verrucosum</name>
    <dbReference type="NCBI Taxonomy" id="315347"/>
    <lineage>
        <taxon>Eukaryota</taxon>
        <taxon>Viridiplantae</taxon>
        <taxon>Streptophyta</taxon>
        <taxon>Embryophyta</taxon>
        <taxon>Tracheophyta</taxon>
        <taxon>Spermatophyta</taxon>
        <taxon>Magnoliopsida</taxon>
        <taxon>eudicotyledons</taxon>
        <taxon>Gunneridae</taxon>
        <taxon>Pentapetalae</taxon>
        <taxon>asterids</taxon>
        <taxon>lamiids</taxon>
        <taxon>Solanales</taxon>
        <taxon>Solanaceae</taxon>
        <taxon>Solanoideae</taxon>
        <taxon>Solaneae</taxon>
        <taxon>Solanum</taxon>
    </lineage>
</organism>
<proteinExistence type="predicted"/>
<keyword evidence="2" id="KW-1185">Reference proteome</keyword>
<name>A0AAF0QL81_SOLVR</name>
<dbReference type="Proteomes" id="UP001234989">
    <property type="component" value="Chromosome 4"/>
</dbReference>
<evidence type="ECO:0000313" key="2">
    <source>
        <dbReference type="Proteomes" id="UP001234989"/>
    </source>
</evidence>
<protein>
    <submittedName>
        <fullName evidence="1">Uncharacterized protein</fullName>
    </submittedName>
</protein>
<reference evidence="1" key="1">
    <citation type="submission" date="2023-08" db="EMBL/GenBank/DDBJ databases">
        <title>A de novo genome assembly of Solanum verrucosum Schlechtendal, a Mexican diploid species geographically isolated from the other diploid A-genome species in potato relatives.</title>
        <authorList>
            <person name="Hosaka K."/>
        </authorList>
    </citation>
    <scope>NUCLEOTIDE SEQUENCE</scope>
    <source>
        <tissue evidence="1">Young leaves</tissue>
    </source>
</reference>
<gene>
    <name evidence="1" type="ORF">MTR67_017810</name>
</gene>
<accession>A0AAF0QL81</accession>
<sequence>MAGEAAMKTPLWRCRYNGLGCYCRTWVDLVNLDMVDFDVILGHVVVLKWLMVDPETIEVVKIWVRPSSVTENMNVIDYASRQLKVHEGY</sequence>
<evidence type="ECO:0000313" key="1">
    <source>
        <dbReference type="EMBL" id="WMV24425.1"/>
    </source>
</evidence>
<dbReference type="AlphaFoldDB" id="A0AAF0QL81"/>